<dbReference type="Pfam" id="PF01222">
    <property type="entry name" value="ERG4_ERG24"/>
    <property type="match status" value="1"/>
</dbReference>
<organism evidence="1 2">
    <name type="scientific">Paralvinella palmiformis</name>
    <dbReference type="NCBI Taxonomy" id="53620"/>
    <lineage>
        <taxon>Eukaryota</taxon>
        <taxon>Metazoa</taxon>
        <taxon>Spiralia</taxon>
        <taxon>Lophotrochozoa</taxon>
        <taxon>Annelida</taxon>
        <taxon>Polychaeta</taxon>
        <taxon>Sedentaria</taxon>
        <taxon>Canalipalpata</taxon>
        <taxon>Terebellida</taxon>
        <taxon>Terebelliformia</taxon>
        <taxon>Alvinellidae</taxon>
        <taxon>Paralvinella</taxon>
    </lineage>
</organism>
<sequence>MSQSWSCLCGFTHLLPCFYPLYLCGTLIHRCKRDDRFLSPEIWRDLVKIV</sequence>
<evidence type="ECO:0000313" key="1">
    <source>
        <dbReference type="EMBL" id="KAK2150253.1"/>
    </source>
</evidence>
<accession>A0AAD9JCN2</accession>
<evidence type="ECO:0000313" key="2">
    <source>
        <dbReference type="Proteomes" id="UP001208570"/>
    </source>
</evidence>
<keyword evidence="2" id="KW-1185">Reference proteome</keyword>
<protein>
    <submittedName>
        <fullName evidence="1">Uncharacterized protein</fullName>
    </submittedName>
</protein>
<dbReference type="GO" id="GO:0016628">
    <property type="term" value="F:oxidoreductase activity, acting on the CH-CH group of donors, NAD or NADP as acceptor"/>
    <property type="evidence" value="ECO:0007669"/>
    <property type="project" value="InterPro"/>
</dbReference>
<dbReference type="Proteomes" id="UP001208570">
    <property type="component" value="Unassembled WGS sequence"/>
</dbReference>
<dbReference type="InterPro" id="IPR001171">
    <property type="entry name" value="ERG24_DHCR-like"/>
</dbReference>
<dbReference type="GO" id="GO:0016020">
    <property type="term" value="C:membrane"/>
    <property type="evidence" value="ECO:0007669"/>
    <property type="project" value="InterPro"/>
</dbReference>
<gene>
    <name evidence="1" type="ORF">LSH36_415g00023</name>
</gene>
<dbReference type="GO" id="GO:0016126">
    <property type="term" value="P:sterol biosynthetic process"/>
    <property type="evidence" value="ECO:0007669"/>
    <property type="project" value="InterPro"/>
</dbReference>
<dbReference type="EMBL" id="JAODUP010000415">
    <property type="protein sequence ID" value="KAK2150253.1"/>
    <property type="molecule type" value="Genomic_DNA"/>
</dbReference>
<proteinExistence type="predicted"/>
<name>A0AAD9JCN2_9ANNE</name>
<reference evidence="1" key="1">
    <citation type="journal article" date="2023" name="Mol. Biol. Evol.">
        <title>Third-Generation Sequencing Reveals the Adaptive Role of the Epigenome in Three Deep-Sea Polychaetes.</title>
        <authorList>
            <person name="Perez M."/>
            <person name="Aroh O."/>
            <person name="Sun Y."/>
            <person name="Lan Y."/>
            <person name="Juniper S.K."/>
            <person name="Young C.R."/>
            <person name="Angers B."/>
            <person name="Qian P.Y."/>
        </authorList>
    </citation>
    <scope>NUCLEOTIDE SEQUENCE</scope>
    <source>
        <strain evidence="1">P08H-3</strain>
    </source>
</reference>
<dbReference type="AlphaFoldDB" id="A0AAD9JCN2"/>
<comment type="caution">
    <text evidence="1">The sequence shown here is derived from an EMBL/GenBank/DDBJ whole genome shotgun (WGS) entry which is preliminary data.</text>
</comment>